<organism evidence="1">
    <name type="scientific">Mimiviridae sp. ChoanoV1</name>
    <dbReference type="NCBI Taxonomy" id="2596887"/>
    <lineage>
        <taxon>Viruses</taxon>
        <taxon>Varidnaviria</taxon>
        <taxon>Bamfordvirae</taxon>
        <taxon>Nucleocytoviricota</taxon>
        <taxon>Megaviricetes</taxon>
        <taxon>Imitervirales</taxon>
        <taxon>Schizomimiviridae</taxon>
    </lineage>
</organism>
<name>A0A5B8IEK4_9VIRU</name>
<accession>A0A5B8IEK4</accession>
<reference evidence="1" key="1">
    <citation type="submission" date="2018-11" db="EMBL/GenBank/DDBJ databases">
        <title>A distinct lineage of giant viruses engineers rhodopsin photosystems in predatory marine eukaryotes.</title>
        <authorList>
            <person name="Needham D.M."/>
            <person name="Yoshizawa S."/>
            <person name="Hosaka T."/>
            <person name="Poirier C."/>
            <person name="Choi C.-J."/>
            <person name="Hehenberger E."/>
            <person name="Irwin N.A.T."/>
            <person name="Wilken S."/>
            <person name="Yung C.-M."/>
            <person name="Bachy C."/>
            <person name="Kurihara R."/>
            <person name="Nakajima Y."/>
            <person name="Kojima K."/>
            <person name="Kimura-Someya T."/>
            <person name="Leonard G."/>
            <person name="Malmstrom R.R."/>
            <person name="Mende D."/>
            <person name="Olson D.K."/>
            <person name="Sudo Y."/>
            <person name="Sudek S."/>
            <person name="Richards T.A."/>
            <person name="DeLong E.F."/>
            <person name="Keeling P.J."/>
            <person name="Santoro A.E."/>
            <person name="Shirouzu M."/>
            <person name="Iwasaki W."/>
            <person name="Worden A.Z."/>
        </authorList>
    </citation>
    <scope>NUCLEOTIDE SEQUENCE</scope>
</reference>
<evidence type="ECO:0000313" key="1">
    <source>
        <dbReference type="EMBL" id="QDY52456.1"/>
    </source>
</evidence>
<sequence>MEYLNPNELKKSIQKYFNKGGNIIDIDIDNINPSFCIDNYKSVNVLRDSSFRREFNSLCKGKTETKNLDEKQVVDNKKIYLCKESQIRDIPFLLQSLFEKPKNYYIFGTPSKFSFYHSILNIVDKEFILNGSIHKEKKIDEYRNDLVYNLDDMYSKNIEIYKRKRFKKSTIKENLLNSKVFLPCTINYILDYYDLCLLIIDTETYLFSLGNEFNKEKDYIIMIRKNNYYQPILNINGNNKFNWEVIEKISKILKPEFDFDMNLEKNNSEEKISINENAFEKSKELNKNEEIKLEKLWKYKLIDLQNIAKKISIDLKKENKNKTKDELYKEIQNKL</sequence>
<gene>
    <name evidence="1" type="ORF">9_7</name>
</gene>
<protein>
    <submittedName>
        <fullName evidence="1">Uncharacterized protein</fullName>
    </submittedName>
</protein>
<proteinExistence type="predicted"/>
<dbReference type="EMBL" id="MK250093">
    <property type="protein sequence ID" value="QDY52456.1"/>
    <property type="molecule type" value="Genomic_DNA"/>
</dbReference>